<keyword evidence="3" id="KW-1185">Reference proteome</keyword>
<sequence length="71" mass="8447">MKKMRKKRRKIGRRRKKKKKKKRFLFCISQLLCQGLFEWVALGLVSLLPLCSRSAYSHSFFGSNLFLCYST</sequence>
<dbReference type="Proteomes" id="UP000507245">
    <property type="component" value="Unassembled WGS sequence"/>
</dbReference>
<protein>
    <submittedName>
        <fullName evidence="2">Uncharacterized protein</fullName>
    </submittedName>
</protein>
<name>A0A6J5WC31_PRUAR</name>
<evidence type="ECO:0000313" key="2">
    <source>
        <dbReference type="EMBL" id="CAB4299270.1"/>
    </source>
</evidence>
<dbReference type="AlphaFoldDB" id="A0A6J5WC31"/>
<organism evidence="2 3">
    <name type="scientific">Prunus armeniaca</name>
    <name type="common">Apricot</name>
    <name type="synonym">Armeniaca vulgaris</name>
    <dbReference type="NCBI Taxonomy" id="36596"/>
    <lineage>
        <taxon>Eukaryota</taxon>
        <taxon>Viridiplantae</taxon>
        <taxon>Streptophyta</taxon>
        <taxon>Embryophyta</taxon>
        <taxon>Tracheophyta</taxon>
        <taxon>Spermatophyta</taxon>
        <taxon>Magnoliopsida</taxon>
        <taxon>eudicotyledons</taxon>
        <taxon>Gunneridae</taxon>
        <taxon>Pentapetalae</taxon>
        <taxon>rosids</taxon>
        <taxon>fabids</taxon>
        <taxon>Rosales</taxon>
        <taxon>Rosaceae</taxon>
        <taxon>Amygdaloideae</taxon>
        <taxon>Amygdaleae</taxon>
        <taxon>Prunus</taxon>
    </lineage>
</organism>
<accession>A0A6J5WC31</accession>
<dbReference type="EMBL" id="CAEKKB010000002">
    <property type="protein sequence ID" value="CAB4299270.1"/>
    <property type="molecule type" value="Genomic_DNA"/>
</dbReference>
<feature type="region of interest" description="Disordered" evidence="1">
    <location>
        <begin position="1"/>
        <end position="21"/>
    </location>
</feature>
<evidence type="ECO:0000256" key="1">
    <source>
        <dbReference type="SAM" id="MobiDB-lite"/>
    </source>
</evidence>
<proteinExistence type="predicted"/>
<gene>
    <name evidence="2" type="ORF">ORAREDHAP_LOCUS13139</name>
</gene>
<reference evidence="3" key="1">
    <citation type="journal article" date="2020" name="Genome Biol.">
        <title>Gamete binning: chromosome-level and haplotype-resolved genome assembly enabled by high-throughput single-cell sequencing of gamete genomes.</title>
        <authorList>
            <person name="Campoy J.A."/>
            <person name="Sun H."/>
            <person name="Goel M."/>
            <person name="Jiao W.-B."/>
            <person name="Folz-Donahue K."/>
            <person name="Wang N."/>
            <person name="Rubio M."/>
            <person name="Liu C."/>
            <person name="Kukat C."/>
            <person name="Ruiz D."/>
            <person name="Huettel B."/>
            <person name="Schneeberger K."/>
        </authorList>
    </citation>
    <scope>NUCLEOTIDE SEQUENCE [LARGE SCALE GENOMIC DNA]</scope>
    <source>
        <strain evidence="3">cv. Rojo Pasion</strain>
    </source>
</reference>
<evidence type="ECO:0000313" key="3">
    <source>
        <dbReference type="Proteomes" id="UP000507245"/>
    </source>
</evidence>